<protein>
    <recommendedName>
        <fullName evidence="1">Hedgehog/Intein (Hint) domain-containing protein</fullName>
    </recommendedName>
</protein>
<dbReference type="InterPro" id="IPR028992">
    <property type="entry name" value="Hedgehog/Intein_dom"/>
</dbReference>
<name>A0ABQ0Q5R5_9PROT</name>
<dbReference type="EMBL" id="BAPV01000060">
    <property type="protein sequence ID" value="GBQ92687.1"/>
    <property type="molecule type" value="Genomic_DNA"/>
</dbReference>
<feature type="domain" description="Hedgehog/Intein (Hint)" evidence="1">
    <location>
        <begin position="20"/>
        <end position="137"/>
    </location>
</feature>
<accession>A0ABQ0Q5R5</accession>
<comment type="caution">
    <text evidence="2">The sequence shown here is derived from an EMBL/GenBank/DDBJ whole genome shotgun (WGS) entry which is preliminary data.</text>
</comment>
<keyword evidence="3" id="KW-1185">Reference proteome</keyword>
<evidence type="ECO:0000313" key="2">
    <source>
        <dbReference type="EMBL" id="GBQ92687.1"/>
    </source>
</evidence>
<proteinExistence type="predicted"/>
<organism evidence="2 3">
    <name type="scientific">Asaia krungthepensis NRIC 0535</name>
    <dbReference type="NCBI Taxonomy" id="1307925"/>
    <lineage>
        <taxon>Bacteria</taxon>
        <taxon>Pseudomonadati</taxon>
        <taxon>Pseudomonadota</taxon>
        <taxon>Alphaproteobacteria</taxon>
        <taxon>Acetobacterales</taxon>
        <taxon>Acetobacteraceae</taxon>
        <taxon>Asaia</taxon>
    </lineage>
</organism>
<evidence type="ECO:0000259" key="1">
    <source>
        <dbReference type="Pfam" id="PF13403"/>
    </source>
</evidence>
<gene>
    <name evidence="2" type="ORF">AA0535_2623</name>
</gene>
<dbReference type="Proteomes" id="UP001062776">
    <property type="component" value="Unassembled WGS sequence"/>
</dbReference>
<evidence type="ECO:0000313" key="3">
    <source>
        <dbReference type="Proteomes" id="UP001062776"/>
    </source>
</evidence>
<reference evidence="2" key="1">
    <citation type="submission" date="2013-04" db="EMBL/GenBank/DDBJ databases">
        <title>The genome sequencing project of 58 acetic acid bacteria.</title>
        <authorList>
            <person name="Okamoto-Kainuma A."/>
            <person name="Ishikawa M."/>
            <person name="Umino S."/>
            <person name="Koizumi Y."/>
            <person name="Shiwa Y."/>
            <person name="Yoshikawa H."/>
            <person name="Matsutani M."/>
            <person name="Matsushita K."/>
        </authorList>
    </citation>
    <scope>NUCLEOTIDE SEQUENCE</scope>
    <source>
        <strain evidence="2">NRIC 0535</strain>
    </source>
</reference>
<sequence length="142" mass="15774">MPFVLSDVPMSLLNAEGHSIFVSELTVGAQLLSLHDHKIRNDFVSWVGGYRVKVDESLPDVLAGYPVRIRKNAIAEQIPCADLLVTASHEIFIDNLFIPIRRLVNGVSIYFDTDYTSYVARSFALRETIIVVVNGIALKAKS</sequence>
<dbReference type="Pfam" id="PF13403">
    <property type="entry name" value="Hint_2"/>
    <property type="match status" value="1"/>
</dbReference>